<accession>A0A2S6NAN9</accession>
<keyword evidence="4" id="KW-0456">Lyase</keyword>
<keyword evidence="3" id="KW-0574">Periplasm</keyword>
<dbReference type="EMBL" id="NHSJ01000053">
    <property type="protein sequence ID" value="PPQ31675.1"/>
    <property type="molecule type" value="Genomic_DNA"/>
</dbReference>
<dbReference type="GO" id="GO:0016829">
    <property type="term" value="F:lyase activity"/>
    <property type="evidence" value="ECO:0007669"/>
    <property type="project" value="UniProtKB-KW"/>
</dbReference>
<dbReference type="PANTHER" id="PTHR39210">
    <property type="entry name" value="HEPARIN-SULFATE LYASE"/>
    <property type="match status" value="1"/>
</dbReference>
<dbReference type="Gene3D" id="1.50.10.100">
    <property type="entry name" value="Chondroitin AC/alginate lyase"/>
    <property type="match status" value="1"/>
</dbReference>
<protein>
    <submittedName>
        <fullName evidence="7">Uncharacterized protein</fullName>
    </submittedName>
</protein>
<name>A0A2S6NAN9_9HYPH</name>
<dbReference type="SUPFAM" id="SSF48230">
    <property type="entry name" value="Chondroitin AC/alginate lyase"/>
    <property type="match status" value="1"/>
</dbReference>
<organism evidence="7 8">
    <name type="scientific">Rhodoblastus sphagnicola</name>
    <dbReference type="NCBI Taxonomy" id="333368"/>
    <lineage>
        <taxon>Bacteria</taxon>
        <taxon>Pseudomonadati</taxon>
        <taxon>Pseudomonadota</taxon>
        <taxon>Alphaproteobacteria</taxon>
        <taxon>Hyphomicrobiales</taxon>
        <taxon>Rhodoblastaceae</taxon>
        <taxon>Rhodoblastus</taxon>
    </lineage>
</organism>
<dbReference type="InterPro" id="IPR012480">
    <property type="entry name" value="Hepar_II_III_C"/>
</dbReference>
<dbReference type="Pfam" id="PF16889">
    <property type="entry name" value="Hepar_II_III_N"/>
    <property type="match status" value="1"/>
</dbReference>
<dbReference type="Gene3D" id="2.70.98.70">
    <property type="match status" value="1"/>
</dbReference>
<evidence type="ECO:0000259" key="5">
    <source>
        <dbReference type="Pfam" id="PF07940"/>
    </source>
</evidence>
<dbReference type="AlphaFoldDB" id="A0A2S6NAN9"/>
<evidence type="ECO:0000259" key="6">
    <source>
        <dbReference type="Pfam" id="PF16889"/>
    </source>
</evidence>
<dbReference type="PANTHER" id="PTHR39210:SF1">
    <property type="entry name" value="HEPARIN-SULFATE LYASE"/>
    <property type="match status" value="1"/>
</dbReference>
<comment type="caution">
    <text evidence="7">The sequence shown here is derived from an EMBL/GenBank/DDBJ whole genome shotgun (WGS) entry which is preliminary data.</text>
</comment>
<evidence type="ECO:0000256" key="1">
    <source>
        <dbReference type="ARBA" id="ARBA00004418"/>
    </source>
</evidence>
<dbReference type="RefSeq" id="WP_104507421.1">
    <property type="nucleotide sequence ID" value="NZ_JACIGC010000024.1"/>
</dbReference>
<dbReference type="GO" id="GO:0042597">
    <property type="term" value="C:periplasmic space"/>
    <property type="evidence" value="ECO:0007669"/>
    <property type="project" value="UniProtKB-SubCell"/>
</dbReference>
<feature type="domain" description="Heparinase II/III-like C-terminal" evidence="5">
    <location>
        <begin position="328"/>
        <end position="529"/>
    </location>
</feature>
<proteinExistence type="predicted"/>
<feature type="domain" description="Heparin-sulfate lyase N-terminal" evidence="6">
    <location>
        <begin position="123"/>
        <end position="305"/>
    </location>
</feature>
<evidence type="ECO:0000313" key="7">
    <source>
        <dbReference type="EMBL" id="PPQ31675.1"/>
    </source>
</evidence>
<reference evidence="7 8" key="1">
    <citation type="journal article" date="2018" name="Arch. Microbiol.">
        <title>New insights into the metabolic potential of the phototrophic purple bacterium Rhodopila globiformis DSM 161(T) from its draft genome sequence and evidence for a vanadium-dependent nitrogenase.</title>
        <authorList>
            <person name="Imhoff J.F."/>
            <person name="Rahn T."/>
            <person name="Kunzel S."/>
            <person name="Neulinger S.C."/>
        </authorList>
    </citation>
    <scope>NUCLEOTIDE SEQUENCE [LARGE SCALE GENOMIC DNA]</scope>
    <source>
        <strain evidence="7 8">DSM 16996</strain>
    </source>
</reference>
<comment type="subcellular location">
    <subcellularLocation>
        <location evidence="1">Periplasm</location>
    </subcellularLocation>
</comment>
<dbReference type="InterPro" id="IPR008929">
    <property type="entry name" value="Chondroitin_lyas"/>
</dbReference>
<evidence type="ECO:0000256" key="4">
    <source>
        <dbReference type="ARBA" id="ARBA00023239"/>
    </source>
</evidence>
<keyword evidence="8" id="KW-1185">Reference proteome</keyword>
<dbReference type="OrthoDB" id="9763014at2"/>
<dbReference type="Proteomes" id="UP000239089">
    <property type="component" value="Unassembled WGS sequence"/>
</dbReference>
<dbReference type="InterPro" id="IPR031680">
    <property type="entry name" value="Hepar_II_III_N"/>
</dbReference>
<evidence type="ECO:0000313" key="8">
    <source>
        <dbReference type="Proteomes" id="UP000239089"/>
    </source>
</evidence>
<sequence>MMFTLERASRLFEFARRMPLPKLARRVELAIRRQVRDRLWRRPGRPRPLPPRASAPPAPLFAARRSCVATEGGDLRFTFLNRAITMPAQSIDWSAPSPAPADQLWRMNLHYLEYLEGADDNLWRRIVADWIAGNPQTRKGAWRDSWNSYALSLRVVVLMQELHRRGARAPKSLRDSVEASVVAQIRFLERNLETDLGGNHLIKNIKALIWASAYFANREAERWRRTGLDLLARELKRQILPDGMHNERSASYHAQVFADLLECRHALGEDPLDGRLDQALDRMARATADLAHPDGGPTLFNDSGLTMAYAPDECLEAHAALTGRSPERRRVFALRDAGYFGMRTKRHYLVVDCGRIAPDDLPAHGHADVLSFEWSVDGRRILVDQGVFEYFAGQKRRRARSAASHNTLCIEGTDQADFFGSFRCGRRPNVTLRDYARRADGFCLEGSHDGFRRLPGGPVHVRRFEADARSVRILDRVEGELFAPAHIGFLLHPDVRASVQDGAASLECRGARAMLRCNRPIAVAPAVWWPDMGCELTTLRLSVAYAPRDTPLTTQLEIL</sequence>
<gene>
    <name evidence="7" type="ORF">CCR94_08365</name>
</gene>
<evidence type="ECO:0000256" key="2">
    <source>
        <dbReference type="ARBA" id="ARBA00022729"/>
    </source>
</evidence>
<evidence type="ECO:0000256" key="3">
    <source>
        <dbReference type="ARBA" id="ARBA00022764"/>
    </source>
</evidence>
<dbReference type="Pfam" id="PF07940">
    <property type="entry name" value="Hepar_II_III_C"/>
    <property type="match status" value="1"/>
</dbReference>
<keyword evidence="2" id="KW-0732">Signal</keyword>